<evidence type="ECO:0000313" key="1">
    <source>
        <dbReference type="EMBL" id="MFD1675207.1"/>
    </source>
</evidence>
<dbReference type="EMBL" id="JBHUCX010000028">
    <property type="protein sequence ID" value="MFD1675207.1"/>
    <property type="molecule type" value="Genomic_DNA"/>
</dbReference>
<evidence type="ECO:0000313" key="2">
    <source>
        <dbReference type="Proteomes" id="UP001597079"/>
    </source>
</evidence>
<protein>
    <submittedName>
        <fullName evidence="1">M55 family metallopeptidase</fullName>
    </submittedName>
</protein>
<dbReference type="Proteomes" id="UP001597079">
    <property type="component" value="Unassembled WGS sequence"/>
</dbReference>
<name>A0ABW4JFY9_9BACL</name>
<accession>A0ABW4JFY9</accession>
<dbReference type="SUPFAM" id="SSF63992">
    <property type="entry name" value="Dipeptide transport protein"/>
    <property type="match status" value="1"/>
</dbReference>
<dbReference type="InterPro" id="IPR027476">
    <property type="entry name" value="DppA_N"/>
</dbReference>
<dbReference type="Gene3D" id="3.30.1360.130">
    <property type="entry name" value="Dipeptide transport protein"/>
    <property type="match status" value="1"/>
</dbReference>
<gene>
    <name evidence="1" type="ORF">ACFSB2_10930</name>
</gene>
<keyword evidence="2" id="KW-1185">Reference proteome</keyword>
<dbReference type="InterPro" id="IPR036177">
    <property type="entry name" value="Peptidase_M55_sf"/>
</dbReference>
<comment type="caution">
    <text evidence="1">The sequence shown here is derived from an EMBL/GenBank/DDBJ whole genome shotgun (WGS) entry which is preliminary data.</text>
</comment>
<sequence length="259" mass="28480">MRSFFIITDLEGPAEVDSFKQTRPGDGTPEQIQNAKERLAREVNACIQGIRYVYPDCRIDVWDGHGPGGLNRENLVGGNYLREGHPYKELKGYDALLFVGQHAMAGTINAPLCHTYSSRTIAYYKLNGIFIGEFGARALLAGLQNVPTIFLSGDDKAALEARMFIPEIETAIVKHGLGIESASHLSSDKACSVIREGATRAVKRISEIPPFSQIASPFVLEIGYLNPLQEGEGAKGPTVERINDRTIRIYGDDLRDFPV</sequence>
<dbReference type="Pfam" id="PF04951">
    <property type="entry name" value="Peptidase_M55"/>
    <property type="match status" value="1"/>
</dbReference>
<proteinExistence type="predicted"/>
<dbReference type="InterPro" id="IPR007035">
    <property type="entry name" value="Peptidase_M55"/>
</dbReference>
<dbReference type="RefSeq" id="WP_377943372.1">
    <property type="nucleotide sequence ID" value="NZ_JBHUCX010000028.1"/>
</dbReference>
<dbReference type="Gene3D" id="3.40.50.10780">
    <property type="entry name" value="Dipeptide transport protein"/>
    <property type="match status" value="1"/>
</dbReference>
<reference evidence="2" key="1">
    <citation type="journal article" date="2019" name="Int. J. Syst. Evol. Microbiol.">
        <title>The Global Catalogue of Microorganisms (GCM) 10K type strain sequencing project: providing services to taxonomists for standard genome sequencing and annotation.</title>
        <authorList>
            <consortium name="The Broad Institute Genomics Platform"/>
            <consortium name="The Broad Institute Genome Sequencing Center for Infectious Disease"/>
            <person name="Wu L."/>
            <person name="Ma J."/>
        </authorList>
    </citation>
    <scope>NUCLEOTIDE SEQUENCE [LARGE SCALE GENOMIC DNA]</scope>
    <source>
        <strain evidence="2">CGMCC 1.12286</strain>
    </source>
</reference>
<organism evidence="1 2">
    <name type="scientific">Alicyclobacillus fodiniaquatilis</name>
    <dbReference type="NCBI Taxonomy" id="1661150"/>
    <lineage>
        <taxon>Bacteria</taxon>
        <taxon>Bacillati</taxon>
        <taxon>Bacillota</taxon>
        <taxon>Bacilli</taxon>
        <taxon>Bacillales</taxon>
        <taxon>Alicyclobacillaceae</taxon>
        <taxon>Alicyclobacillus</taxon>
    </lineage>
</organism>